<dbReference type="GO" id="GO:0051536">
    <property type="term" value="F:iron-sulfur cluster binding"/>
    <property type="evidence" value="ECO:0007669"/>
    <property type="project" value="UniProtKB-KW"/>
</dbReference>
<dbReference type="SUPFAM" id="SSF54862">
    <property type="entry name" value="4Fe-4S ferredoxins"/>
    <property type="match status" value="1"/>
</dbReference>
<sequence length="563" mass="62469">MLLPPCNTKNIFLGGSIGVTLGRDRGNWDIHNRNGGQMKQHNTVSRRDFAKYMGLGSAGLVASAAAAYTWSKQDGSAIASYMGQENRQGVEYFNRKPFEVDKVGTWDWEIIGPNLDGDKSPNSIHRIDMGTQWNVRFPDRYNPDPTIKRCIPNDSFPSNGLAGLTPYWQAYYTAYPMELDRDKEYMYSWLPQFRERLTATDADRQRFNTNEGFIANIRSNAQTAVMGAGVNDPPAISDWQGVATKRAVFESPEAASELIKNLGQDLEAIWVGISKLNPAWVLYTHSAKAAGMATPKPGDRGFGYDKPIQIPAWWEYQIAVVGNMNWGALSADPNYGDSMTGYNTASQVAQRLVTAIKQMGYPARWHSPLGGYDVCVPPMAVEVGLGQVGRTSNCIAPDLGGNARPAFVTTSLPMAVDKPIDFKMDEFCSRCMLCAQVCPVQAISYSPKPDYEIRGLRRFYTNHLKCSDGFNIGAGPAGCRACVAVCPWTKKNTWVHRFVREVLSHDSTGISQNMAVWAEKNLYPKNFQDSLNPPDFKGVYDPPAWMITKDYISGFTETPMGVK</sequence>
<dbReference type="GO" id="GO:0046872">
    <property type="term" value="F:metal ion binding"/>
    <property type="evidence" value="ECO:0007669"/>
    <property type="project" value="UniProtKB-KW"/>
</dbReference>
<organism evidence="5 6">
    <name type="scientific">Dehalococcoides mccartyi</name>
    <dbReference type="NCBI Taxonomy" id="61435"/>
    <lineage>
        <taxon>Bacteria</taxon>
        <taxon>Bacillati</taxon>
        <taxon>Chloroflexota</taxon>
        <taxon>Dehalococcoidia</taxon>
        <taxon>Dehalococcoidales</taxon>
        <taxon>Dehalococcoidaceae</taxon>
        <taxon>Dehalococcoides</taxon>
    </lineage>
</organism>
<dbReference type="InterPro" id="IPR017900">
    <property type="entry name" value="4Fe4S_Fe_S_CS"/>
</dbReference>
<dbReference type="PANTHER" id="PTHR42827">
    <property type="entry name" value="IRON-SULFUR CLUSTER-BINDING PROTEIN-RELATED"/>
    <property type="match status" value="1"/>
</dbReference>
<reference evidence="5 6" key="1">
    <citation type="journal article" date="2017" name="FEMS Microbiol. Ecol.">
        <title>Reconstructed genomes of novel Dehalococcoides mccartyi strains from 1,2,3,4-tetrachlorodibenzo-p-dioxin-dechlorinating enrichment cultures reveal divergent reductive dehalogenase gene profiles.</title>
        <authorList>
            <person name="Dam H.T."/>
            <person name="Vollmers J."/>
            <person name="Kaster A.K."/>
            <person name="Haggblom M.M."/>
        </authorList>
    </citation>
    <scope>NUCLEOTIDE SEQUENCE [LARGE SCALE GENOMIC DNA]</scope>
    <source>
        <strain evidence="5 6">H1-3-2.001</strain>
    </source>
</reference>
<keyword evidence="2" id="KW-0408">Iron</keyword>
<evidence type="ECO:0000256" key="3">
    <source>
        <dbReference type="ARBA" id="ARBA00023014"/>
    </source>
</evidence>
<comment type="caution">
    <text evidence="5">The sequence shown here is derived from an EMBL/GenBank/DDBJ whole genome shotgun (WGS) entry which is preliminary data.</text>
</comment>
<evidence type="ECO:0000313" key="5">
    <source>
        <dbReference type="EMBL" id="PKH46203.1"/>
    </source>
</evidence>
<dbReference type="PANTHER" id="PTHR42827:SF1">
    <property type="entry name" value="IRON-SULFUR CLUSTER-BINDING PROTEIN"/>
    <property type="match status" value="1"/>
</dbReference>
<feature type="domain" description="4Fe-4S ferredoxin-type" evidence="4">
    <location>
        <begin position="418"/>
        <end position="448"/>
    </location>
</feature>
<accession>A0A2J1DVS3</accession>
<dbReference type="PROSITE" id="PS51379">
    <property type="entry name" value="4FE4S_FER_2"/>
    <property type="match status" value="1"/>
</dbReference>
<evidence type="ECO:0000256" key="1">
    <source>
        <dbReference type="ARBA" id="ARBA00022723"/>
    </source>
</evidence>
<dbReference type="AlphaFoldDB" id="A0A2J1DVS3"/>
<protein>
    <submittedName>
        <fullName evidence="5">(4Fe-4S)-binding protein</fullName>
    </submittedName>
</protein>
<dbReference type="Pfam" id="PF13484">
    <property type="entry name" value="Fer4_16"/>
    <property type="match status" value="1"/>
</dbReference>
<keyword evidence="1" id="KW-0479">Metal-binding</keyword>
<dbReference type="EMBL" id="PHFD01000239">
    <property type="protein sequence ID" value="PKH46203.1"/>
    <property type="molecule type" value="Genomic_DNA"/>
</dbReference>
<gene>
    <name evidence="5" type="ORF">CVH13_01211</name>
</gene>
<keyword evidence="3" id="KW-0411">Iron-sulfur</keyword>
<evidence type="ECO:0000259" key="4">
    <source>
        <dbReference type="PROSITE" id="PS51379"/>
    </source>
</evidence>
<dbReference type="Proteomes" id="UP000233649">
    <property type="component" value="Unassembled WGS sequence"/>
</dbReference>
<name>A0A2J1DVS3_9CHLR</name>
<proteinExistence type="predicted"/>
<evidence type="ECO:0000256" key="2">
    <source>
        <dbReference type="ARBA" id="ARBA00023004"/>
    </source>
</evidence>
<evidence type="ECO:0000313" key="6">
    <source>
        <dbReference type="Proteomes" id="UP000233649"/>
    </source>
</evidence>
<dbReference type="PROSITE" id="PS00198">
    <property type="entry name" value="4FE4S_FER_1"/>
    <property type="match status" value="1"/>
</dbReference>
<dbReference type="InterPro" id="IPR017896">
    <property type="entry name" value="4Fe4S_Fe-S-bd"/>
</dbReference>
<dbReference type="Gene3D" id="3.30.70.20">
    <property type="match status" value="1"/>
</dbReference>